<feature type="region of interest" description="Disordered" evidence="1">
    <location>
        <begin position="366"/>
        <end position="385"/>
    </location>
</feature>
<feature type="compositionally biased region" description="Polar residues" evidence="1">
    <location>
        <begin position="367"/>
        <end position="381"/>
    </location>
</feature>
<protein>
    <submittedName>
        <fullName evidence="2">Uncharacterized protein</fullName>
    </submittedName>
</protein>
<dbReference type="AlphaFoldDB" id="A0AAR5QD63"/>
<evidence type="ECO:0000256" key="1">
    <source>
        <dbReference type="SAM" id="MobiDB-lite"/>
    </source>
</evidence>
<sequence>MKDNSCVNKLLKRNSNSCSGTKFNKLTLETLKKFDVDLEKVQSEVVVLNVGIIDYEEKSAPSVFGEKKAISYLLSFVIYNIEFRAKLMTFEYSTRSELLKLDLACETLNVQKELKYCCNSLQRRRNLNLMFVSLIKFSRYLESRRLICDVIFKKSANIETEENKDGGKIIIYSNNTKCLKLAVFWNVECNSQYEVVDKVEAYYKVEELSNRDDIRNTLTQLTEPFLEFNQKYHLWKNLLKLLSKDSSIVHVDCACPSLESVEENCSEASTFEGISIIRHPYLTSERYKIKVEKEEPIDELDITPSSKFLPAMASSWTPMDTVQSDNTDVRLVSVSKTNVTGKDDFSNLNVYKGLLKDQFVVGRPSCSKVSRPSPNVGTSKAPNLYKDSHMPISRYPNQSISDCSIVSIVSYNNTRNPSISISDSDMDSVILLPSDNEVSSTSCRKRNACTCNHLSKQGGSSSYKSNTATFMEVDVCIPKKRKTTDDDLEITSVTYVIPD</sequence>
<dbReference type="Proteomes" id="UP000019118">
    <property type="component" value="Unassembled WGS sequence"/>
</dbReference>
<evidence type="ECO:0000313" key="2">
    <source>
        <dbReference type="EnsemblMetazoa" id="XP_019771169.1"/>
    </source>
</evidence>
<keyword evidence="3" id="KW-1185">Reference proteome</keyword>
<dbReference type="GeneID" id="109545114"/>
<evidence type="ECO:0000313" key="3">
    <source>
        <dbReference type="Proteomes" id="UP000019118"/>
    </source>
</evidence>
<reference evidence="3" key="1">
    <citation type="journal article" date="2013" name="Genome Biol.">
        <title>Draft genome of the mountain pine beetle, Dendroctonus ponderosae Hopkins, a major forest pest.</title>
        <authorList>
            <person name="Keeling C.I."/>
            <person name="Yuen M.M."/>
            <person name="Liao N.Y."/>
            <person name="Docking T.R."/>
            <person name="Chan S.K."/>
            <person name="Taylor G.A."/>
            <person name="Palmquist D.L."/>
            <person name="Jackman S.D."/>
            <person name="Nguyen A."/>
            <person name="Li M."/>
            <person name="Henderson H."/>
            <person name="Janes J.K."/>
            <person name="Zhao Y."/>
            <person name="Pandoh P."/>
            <person name="Moore R."/>
            <person name="Sperling F.A."/>
            <person name="Huber D.P."/>
            <person name="Birol I."/>
            <person name="Jones S.J."/>
            <person name="Bohlmann J."/>
        </authorList>
    </citation>
    <scope>NUCLEOTIDE SEQUENCE</scope>
</reference>
<name>A0AAR5QD63_DENPD</name>
<dbReference type="EnsemblMetazoa" id="XM_019915610.1">
    <property type="protein sequence ID" value="XP_019771169.1"/>
    <property type="gene ID" value="LOC109545114"/>
</dbReference>
<proteinExistence type="predicted"/>
<organism evidence="2 3">
    <name type="scientific">Dendroctonus ponderosae</name>
    <name type="common">Mountain pine beetle</name>
    <dbReference type="NCBI Taxonomy" id="77166"/>
    <lineage>
        <taxon>Eukaryota</taxon>
        <taxon>Metazoa</taxon>
        <taxon>Ecdysozoa</taxon>
        <taxon>Arthropoda</taxon>
        <taxon>Hexapoda</taxon>
        <taxon>Insecta</taxon>
        <taxon>Pterygota</taxon>
        <taxon>Neoptera</taxon>
        <taxon>Endopterygota</taxon>
        <taxon>Coleoptera</taxon>
        <taxon>Polyphaga</taxon>
        <taxon>Cucujiformia</taxon>
        <taxon>Curculionidae</taxon>
        <taxon>Scolytinae</taxon>
        <taxon>Dendroctonus</taxon>
    </lineage>
</organism>
<reference evidence="2" key="2">
    <citation type="submission" date="2024-08" db="UniProtKB">
        <authorList>
            <consortium name="EnsemblMetazoa"/>
        </authorList>
    </citation>
    <scope>IDENTIFICATION</scope>
</reference>
<dbReference type="KEGG" id="dpa:109545114"/>
<accession>A0AAR5QD63</accession>